<dbReference type="EMBL" id="JAEQND010000003">
    <property type="protein sequence ID" value="MBL0424606.1"/>
    <property type="molecule type" value="Genomic_DNA"/>
</dbReference>
<comment type="similarity">
    <text evidence="1">Belongs to the SCO1/2 family.</text>
</comment>
<evidence type="ECO:0000256" key="1">
    <source>
        <dbReference type="ARBA" id="ARBA00010996"/>
    </source>
</evidence>
<dbReference type="PANTHER" id="PTHR12151:SF5">
    <property type="entry name" value="AT19154P"/>
    <property type="match status" value="1"/>
</dbReference>
<evidence type="ECO:0000313" key="2">
    <source>
        <dbReference type="EMBL" id="MBL0424606.1"/>
    </source>
</evidence>
<keyword evidence="3" id="KW-1185">Reference proteome</keyword>
<dbReference type="CDD" id="cd02968">
    <property type="entry name" value="SCO"/>
    <property type="match status" value="1"/>
</dbReference>
<dbReference type="RefSeq" id="WP_201687854.1">
    <property type="nucleotide sequence ID" value="NZ_JAEQND010000003.1"/>
</dbReference>
<evidence type="ECO:0000313" key="3">
    <source>
        <dbReference type="Proteomes" id="UP000622707"/>
    </source>
</evidence>
<organism evidence="2 3">
    <name type="scientific">Ramlibacter alkalitolerans</name>
    <dbReference type="NCBI Taxonomy" id="2039631"/>
    <lineage>
        <taxon>Bacteria</taxon>
        <taxon>Pseudomonadati</taxon>
        <taxon>Pseudomonadota</taxon>
        <taxon>Betaproteobacteria</taxon>
        <taxon>Burkholderiales</taxon>
        <taxon>Comamonadaceae</taxon>
        <taxon>Ramlibacter</taxon>
    </lineage>
</organism>
<accession>A0ABS1JL21</accession>
<dbReference type="InterPro" id="IPR003782">
    <property type="entry name" value="SCO1/SenC"/>
</dbReference>
<gene>
    <name evidence="2" type="ORF">JI746_05735</name>
</gene>
<proteinExistence type="inferred from homology"/>
<name>A0ABS1JL21_9BURK</name>
<dbReference type="Pfam" id="PF02630">
    <property type="entry name" value="SCO1-SenC"/>
    <property type="match status" value="1"/>
</dbReference>
<reference evidence="2 3" key="1">
    <citation type="journal article" date="2017" name="Int. J. Syst. Evol. Microbiol.">
        <title>Ramlibacter alkalitolerans sp. nov., alkali-tolerant bacterium isolated from soil of ginseng.</title>
        <authorList>
            <person name="Lee D.H."/>
            <person name="Cha C.J."/>
        </authorList>
    </citation>
    <scope>NUCLEOTIDE SEQUENCE [LARGE SCALE GENOMIC DNA]</scope>
    <source>
        <strain evidence="2 3">KACC 19305</strain>
    </source>
</reference>
<protein>
    <submittedName>
        <fullName evidence="2">SCO family protein</fullName>
    </submittedName>
</protein>
<dbReference type="PANTHER" id="PTHR12151">
    <property type="entry name" value="ELECTRON TRANSPORT PROTIN SCO1/SENC FAMILY MEMBER"/>
    <property type="match status" value="1"/>
</dbReference>
<dbReference type="InterPro" id="IPR036249">
    <property type="entry name" value="Thioredoxin-like_sf"/>
</dbReference>
<comment type="caution">
    <text evidence="2">The sequence shown here is derived from an EMBL/GenBank/DDBJ whole genome shotgun (WGS) entry which is preliminary data.</text>
</comment>
<sequence>MNFRSLELVGGGAVALAGMAESMLNMPDWQAASVAARNAKGRLPNVRLKTHEGRTVRFYDDLVRDKLVVINMMYAGCNRTCPPMTQNLVRVQQLLRERIGRDIFMYSLTVRPEDDKPQDLADFARLHRVGPGWLFLTGVPAEVEDLRYSLGFYDPDPKIDKEPGRHVGMVRIGNDAYRRWGMTPALADPRMIVAAIQHLDRKPPPPGTKVSS</sequence>
<dbReference type="Gene3D" id="3.40.30.10">
    <property type="entry name" value="Glutaredoxin"/>
    <property type="match status" value="1"/>
</dbReference>
<dbReference type="SUPFAM" id="SSF52833">
    <property type="entry name" value="Thioredoxin-like"/>
    <property type="match status" value="1"/>
</dbReference>
<dbReference type="Proteomes" id="UP000622707">
    <property type="component" value="Unassembled WGS sequence"/>
</dbReference>